<dbReference type="InterPro" id="IPR035986">
    <property type="entry name" value="PKD_dom_sf"/>
</dbReference>
<protein>
    <submittedName>
        <fullName evidence="3">PKD domain-containing protein</fullName>
    </submittedName>
</protein>
<evidence type="ECO:0000256" key="1">
    <source>
        <dbReference type="ARBA" id="ARBA00022729"/>
    </source>
</evidence>
<dbReference type="CDD" id="cd00146">
    <property type="entry name" value="PKD"/>
    <property type="match status" value="1"/>
</dbReference>
<proteinExistence type="predicted"/>
<sequence length="794" mass="87740">MCKKILTTFLVLVMGANIGILYCQSDKKEFLIANDQQSFIDHFINQKKGKSVALKVSAYESLSLTVNRQIQSKGSTTIIGVVNNQNSSSFSFYTEQEKLEGDIIINTEKKAFKLFTKNDGSIYIKETDINNVLCVDFEKVENIDKSSHTPTKMAPVLESLPGAEGIVYLDFDGEVVTGSRWAGGSQINAQSPEFSDEQIIRIWKIMAEDFRPFNINITTRRDLYEAAPRNRRMMCIFTPTSDAAPGSGGVAYLRSFASNSFDDPCWVYNISSSRVAGETGSHEVGHTLGLSHDSQGGTEYYGGHGEWSPIMGWSASRPIGHWSQGEFENANQTQDDIAIIGDQRNGVGFRPDDHADIINNATEIRVNDDGQVSPDKNFGLINSREDKDIFSFVVETGNVSFDFNPDPDYPNLNIQARILNGLGEEVAFSDPQGLDASINTNLEGGTYFIEIDGVGEGTPFDGYSDYSSLGNYFISGSYTPGDNRQPPIANFEASQIGCSTVEFRSTTINRVNSYRWDFGDGTISDVQNPTHNYTAAGTYTISLTAVNEIGENTIEKTNFITINIPNQPVAEDQNICIGEPAIITASGNSEFRWYDQPNGGNLLSSGATYRTPVLTSTQTYYVAGLIDDCTTEIRTEVKVIVLDDPTVPEISVNEDQKLSVPNSFTTYQWFLNDEVLDDSNQATLLPLQIGEYSVEISNKTGCSSITEKFNVDRSQLNLSLESRTFEYYPNPVKSDEPLRIEGITKNDYAISIVDMLGQIVIQSDPKAEVDVSDLTQGLYVILINNKPIGKFIKR</sequence>
<dbReference type="InterPro" id="IPR013783">
    <property type="entry name" value="Ig-like_fold"/>
</dbReference>
<gene>
    <name evidence="3" type="ORF">U6A24_21095</name>
</gene>
<evidence type="ECO:0000313" key="4">
    <source>
        <dbReference type="Proteomes" id="UP001327027"/>
    </source>
</evidence>
<keyword evidence="4" id="KW-1185">Reference proteome</keyword>
<dbReference type="SUPFAM" id="SSF55486">
    <property type="entry name" value="Metalloproteases ('zincins'), catalytic domain"/>
    <property type="match status" value="1"/>
</dbReference>
<reference evidence="3 4" key="1">
    <citation type="journal article" date="2013" name="Int. J. Syst. Evol. Microbiol.">
        <title>Aquimarina gracilis sp. nov., isolated from the gut microflora of a mussel, Mytilus coruscus, and emended description of Aquimarina spongiae.</title>
        <authorList>
            <person name="Park S.C."/>
            <person name="Choe H.N."/>
            <person name="Baik K.S."/>
            <person name="Seong C.N."/>
        </authorList>
    </citation>
    <scope>NUCLEOTIDE SEQUENCE [LARGE SCALE GENOMIC DNA]</scope>
    <source>
        <strain evidence="3 4">PSC32</strain>
    </source>
</reference>
<comment type="caution">
    <text evidence="3">The sequence shown here is derived from an EMBL/GenBank/DDBJ whole genome shotgun (WGS) entry which is preliminary data.</text>
</comment>
<dbReference type="Gene3D" id="2.60.120.380">
    <property type="match status" value="1"/>
</dbReference>
<dbReference type="RefSeq" id="WP_324182009.1">
    <property type="nucleotide sequence ID" value="NZ_BAABAW010000006.1"/>
</dbReference>
<name>A0ABU6A1Q2_9FLAO</name>
<dbReference type="Pfam" id="PF18962">
    <property type="entry name" value="Por_Secre_tail"/>
    <property type="match status" value="1"/>
</dbReference>
<dbReference type="Gene3D" id="2.60.40.10">
    <property type="entry name" value="Immunoglobulins"/>
    <property type="match status" value="1"/>
</dbReference>
<accession>A0ABU6A1Q2</accession>
<evidence type="ECO:0000313" key="3">
    <source>
        <dbReference type="EMBL" id="MEB3347985.1"/>
    </source>
</evidence>
<dbReference type="SUPFAM" id="SSF89260">
    <property type="entry name" value="Collagen-binding domain"/>
    <property type="match status" value="1"/>
</dbReference>
<dbReference type="InterPro" id="IPR044023">
    <property type="entry name" value="Ig_7"/>
</dbReference>
<dbReference type="SMART" id="SM00089">
    <property type="entry name" value="PKD"/>
    <property type="match status" value="1"/>
</dbReference>
<dbReference type="EMBL" id="JAYKLX010000011">
    <property type="protein sequence ID" value="MEB3347985.1"/>
    <property type="molecule type" value="Genomic_DNA"/>
</dbReference>
<dbReference type="NCBIfam" id="TIGR04183">
    <property type="entry name" value="Por_Secre_tail"/>
    <property type="match status" value="1"/>
</dbReference>
<dbReference type="PROSITE" id="PS50093">
    <property type="entry name" value="PKD"/>
    <property type="match status" value="1"/>
</dbReference>
<dbReference type="InterPro" id="IPR000601">
    <property type="entry name" value="PKD_dom"/>
</dbReference>
<organism evidence="3 4">
    <name type="scientific">Aquimarina gracilis</name>
    <dbReference type="NCBI Taxonomy" id="874422"/>
    <lineage>
        <taxon>Bacteria</taxon>
        <taxon>Pseudomonadati</taxon>
        <taxon>Bacteroidota</taxon>
        <taxon>Flavobacteriia</taxon>
        <taxon>Flavobacteriales</taxon>
        <taxon>Flavobacteriaceae</taxon>
        <taxon>Aquimarina</taxon>
    </lineage>
</organism>
<dbReference type="InterPro" id="IPR026444">
    <property type="entry name" value="Secre_tail"/>
</dbReference>
<dbReference type="Pfam" id="PF19081">
    <property type="entry name" value="Ig_7"/>
    <property type="match status" value="1"/>
</dbReference>
<dbReference type="InterPro" id="IPR022409">
    <property type="entry name" value="PKD/Chitinase_dom"/>
</dbReference>
<keyword evidence="1" id="KW-0732">Signal</keyword>
<feature type="domain" description="PKD" evidence="2">
    <location>
        <begin position="513"/>
        <end position="567"/>
    </location>
</feature>
<dbReference type="Pfam" id="PF18911">
    <property type="entry name" value="PKD_4"/>
    <property type="match status" value="1"/>
</dbReference>
<evidence type="ECO:0000259" key="2">
    <source>
        <dbReference type="PROSITE" id="PS50093"/>
    </source>
</evidence>
<dbReference type="Proteomes" id="UP001327027">
    <property type="component" value="Unassembled WGS sequence"/>
</dbReference>
<dbReference type="SUPFAM" id="SSF49299">
    <property type="entry name" value="PKD domain"/>
    <property type="match status" value="1"/>
</dbReference>